<evidence type="ECO:0000256" key="1">
    <source>
        <dbReference type="ARBA" id="ARBA00004245"/>
    </source>
</evidence>
<evidence type="ECO:0000313" key="7">
    <source>
        <dbReference type="Proteomes" id="UP000558488"/>
    </source>
</evidence>
<dbReference type="GO" id="GO:0051015">
    <property type="term" value="F:actin filament binding"/>
    <property type="evidence" value="ECO:0007669"/>
    <property type="project" value="InterPro"/>
</dbReference>
<dbReference type="Pfam" id="PF08687">
    <property type="entry name" value="ASD2"/>
    <property type="match status" value="1"/>
</dbReference>
<keyword evidence="3" id="KW-0963">Cytoplasm</keyword>
<dbReference type="GO" id="GO:0030864">
    <property type="term" value="C:cortical actin cytoskeleton"/>
    <property type="evidence" value="ECO:0007669"/>
    <property type="project" value="TreeGrafter"/>
</dbReference>
<keyword evidence="4" id="KW-0206">Cytoskeleton</keyword>
<dbReference type="PROSITE" id="PS51307">
    <property type="entry name" value="ASD2"/>
    <property type="match status" value="1"/>
</dbReference>
<evidence type="ECO:0000256" key="2">
    <source>
        <dbReference type="ARBA" id="ARBA00006469"/>
    </source>
</evidence>
<dbReference type="InterPro" id="IPR014799">
    <property type="entry name" value="ASD2_dom"/>
</dbReference>
<comment type="caution">
    <text evidence="6">The sequence shown here is derived from an EMBL/GenBank/DDBJ whole genome shotgun (WGS) entry which is preliminary data.</text>
</comment>
<proteinExistence type="inferred from homology"/>
<comment type="similarity">
    <text evidence="2">Belongs to the shroom family.</text>
</comment>
<organism evidence="6 7">
    <name type="scientific">Pipistrellus kuhlii</name>
    <name type="common">Kuhl's pipistrelle</name>
    <dbReference type="NCBI Taxonomy" id="59472"/>
    <lineage>
        <taxon>Eukaryota</taxon>
        <taxon>Metazoa</taxon>
        <taxon>Chordata</taxon>
        <taxon>Craniata</taxon>
        <taxon>Vertebrata</taxon>
        <taxon>Euteleostomi</taxon>
        <taxon>Mammalia</taxon>
        <taxon>Eutheria</taxon>
        <taxon>Laurasiatheria</taxon>
        <taxon>Chiroptera</taxon>
        <taxon>Yangochiroptera</taxon>
        <taxon>Vespertilionidae</taxon>
        <taxon>Pipistrellus</taxon>
    </lineage>
</organism>
<evidence type="ECO:0000256" key="3">
    <source>
        <dbReference type="ARBA" id="ARBA00022490"/>
    </source>
</evidence>
<feature type="domain" description="ASD2" evidence="5">
    <location>
        <begin position="1"/>
        <end position="200"/>
    </location>
</feature>
<dbReference type="GO" id="GO:0016324">
    <property type="term" value="C:apical plasma membrane"/>
    <property type="evidence" value="ECO:0007669"/>
    <property type="project" value="TreeGrafter"/>
</dbReference>
<reference evidence="6 7" key="1">
    <citation type="journal article" date="2020" name="Nature">
        <title>Six reference-quality genomes reveal evolution of bat adaptations.</title>
        <authorList>
            <person name="Jebb D."/>
            <person name="Huang Z."/>
            <person name="Pippel M."/>
            <person name="Hughes G.M."/>
            <person name="Lavrichenko K."/>
            <person name="Devanna P."/>
            <person name="Winkler S."/>
            <person name="Jermiin L.S."/>
            <person name="Skirmuntt E.C."/>
            <person name="Katzourakis A."/>
            <person name="Burkitt-Gray L."/>
            <person name="Ray D.A."/>
            <person name="Sullivan K.A.M."/>
            <person name="Roscito J.G."/>
            <person name="Kirilenko B.M."/>
            <person name="Davalos L.M."/>
            <person name="Corthals A.P."/>
            <person name="Power M.L."/>
            <person name="Jones G."/>
            <person name="Ransome R.D."/>
            <person name="Dechmann D.K.N."/>
            <person name="Locatelli A.G."/>
            <person name="Puechmaille S.J."/>
            <person name="Fedrigo O."/>
            <person name="Jarvis E.D."/>
            <person name="Hiller M."/>
            <person name="Vernes S.C."/>
            <person name="Myers E.W."/>
            <person name="Teeling E.C."/>
        </authorList>
    </citation>
    <scope>NUCLEOTIDE SEQUENCE [LARGE SCALE GENOMIC DNA]</scope>
    <source>
        <strain evidence="6">MPipKuh1</strain>
        <tissue evidence="6">Flight muscle</tissue>
    </source>
</reference>
<evidence type="ECO:0000313" key="6">
    <source>
        <dbReference type="EMBL" id="KAF6392545.1"/>
    </source>
</evidence>
<dbReference type="AlphaFoldDB" id="A0A7J8B257"/>
<sequence>MQRAISCPGQEGKRSEDKEAVGMLVNCPVYYSMSAPKAELLNKIKHRPEEMNEEEEQEVEALVSGVCKPNKFDKYKMFIKDMDTVVSLLLFFSGCLARVENVLGGLGEDASKEERSSLNEKRKDYQHFVKMKSTLLTEQQELDDKTKLGQKQDKCLLESLPLDFIPKEGTLALPPDLTSKMSPVGECTSGGVFPPVTSPI</sequence>
<gene>
    <name evidence="6" type="ORF">mPipKuh1_007746</name>
</gene>
<dbReference type="PANTHER" id="PTHR15012">
    <property type="entry name" value="APICAL PROTEIN/SHROOM-RELATED"/>
    <property type="match status" value="1"/>
</dbReference>
<keyword evidence="7" id="KW-1185">Reference proteome</keyword>
<dbReference type="EMBL" id="JACAGB010000001">
    <property type="protein sequence ID" value="KAF6392545.1"/>
    <property type="molecule type" value="Genomic_DNA"/>
</dbReference>
<dbReference type="Gene3D" id="6.10.250.3120">
    <property type="match status" value="2"/>
</dbReference>
<dbReference type="GO" id="GO:0007015">
    <property type="term" value="P:actin filament organization"/>
    <property type="evidence" value="ECO:0007669"/>
    <property type="project" value="TreeGrafter"/>
</dbReference>
<dbReference type="InterPro" id="IPR027685">
    <property type="entry name" value="Shroom_fam"/>
</dbReference>
<dbReference type="PANTHER" id="PTHR15012:SF33">
    <property type="entry name" value="PROTEIN SHROOM3"/>
    <property type="match status" value="1"/>
</dbReference>
<accession>A0A7J8B257</accession>
<evidence type="ECO:0000256" key="4">
    <source>
        <dbReference type="ARBA" id="ARBA00023212"/>
    </source>
</evidence>
<evidence type="ECO:0000259" key="5">
    <source>
        <dbReference type="PROSITE" id="PS51307"/>
    </source>
</evidence>
<dbReference type="GO" id="GO:0005912">
    <property type="term" value="C:adherens junction"/>
    <property type="evidence" value="ECO:0007669"/>
    <property type="project" value="TreeGrafter"/>
</dbReference>
<dbReference type="GO" id="GO:0043296">
    <property type="term" value="C:apical junction complex"/>
    <property type="evidence" value="ECO:0007669"/>
    <property type="project" value="TreeGrafter"/>
</dbReference>
<protein>
    <recommendedName>
        <fullName evidence="5">ASD2 domain-containing protein</fullName>
    </recommendedName>
</protein>
<name>A0A7J8B257_PIPKU</name>
<comment type="subcellular location">
    <subcellularLocation>
        <location evidence="1">Cytoplasm</location>
        <location evidence="1">Cytoskeleton</location>
    </subcellularLocation>
</comment>
<dbReference type="Proteomes" id="UP000558488">
    <property type="component" value="Unassembled WGS sequence"/>
</dbReference>